<dbReference type="Gene3D" id="2.30.110.10">
    <property type="entry name" value="Electron Transport, Fmn-binding Protein, Chain A"/>
    <property type="match status" value="1"/>
</dbReference>
<sequence length="190" mass="20851">MKKSLGARTLAYPTPLFLVGTYDRDSRPNIMAAAWAGICCSQPPSIAVSLRKATYTYRSITERGAFTISIPSRTYVRHADYAGIYSGENEDKFASLGLTPVPGEHVDAPYVGEFPMAIELKLIHQIEIGLHTQFIGEIMDVKVDESCLRDDGLPDINKVDPVIFAPVSREYYAVGEFLAKAFSAGKGLRS</sequence>
<evidence type="ECO:0000313" key="6">
    <source>
        <dbReference type="Proteomes" id="UP001194469"/>
    </source>
</evidence>
<feature type="domain" description="Flavin reductase like" evidence="4">
    <location>
        <begin position="10"/>
        <end position="157"/>
    </location>
</feature>
<comment type="cofactor">
    <cofactor evidence="1">
        <name>FMN</name>
        <dbReference type="ChEBI" id="CHEBI:58210"/>
    </cofactor>
</comment>
<dbReference type="InterPro" id="IPR002563">
    <property type="entry name" value="Flavin_Rdtase-like_dom"/>
</dbReference>
<comment type="similarity">
    <text evidence="3">Belongs to the flavoredoxin family.</text>
</comment>
<dbReference type="PANTHER" id="PTHR43567">
    <property type="entry name" value="FLAVOREDOXIN-RELATED-RELATED"/>
    <property type="match status" value="1"/>
</dbReference>
<dbReference type="EMBL" id="VRYY01000332">
    <property type="protein sequence ID" value="MBG3877633.1"/>
    <property type="molecule type" value="Genomic_DNA"/>
</dbReference>
<dbReference type="SUPFAM" id="SSF50475">
    <property type="entry name" value="FMN-binding split barrel"/>
    <property type="match status" value="1"/>
</dbReference>
<protein>
    <submittedName>
        <fullName evidence="5">Flavin reductase family protein</fullName>
    </submittedName>
</protein>
<name>A0ABS0J7D4_9BACT</name>
<keyword evidence="6" id="KW-1185">Reference proteome</keyword>
<organism evidence="5 6">
    <name type="scientific">Nitratidesulfovibrio oxamicus</name>
    <dbReference type="NCBI Taxonomy" id="32016"/>
    <lineage>
        <taxon>Bacteria</taxon>
        <taxon>Pseudomonadati</taxon>
        <taxon>Thermodesulfobacteriota</taxon>
        <taxon>Desulfovibrionia</taxon>
        <taxon>Desulfovibrionales</taxon>
        <taxon>Desulfovibrionaceae</taxon>
        <taxon>Nitratidesulfovibrio</taxon>
    </lineage>
</organism>
<evidence type="ECO:0000256" key="3">
    <source>
        <dbReference type="ARBA" id="ARBA00038054"/>
    </source>
</evidence>
<evidence type="ECO:0000256" key="2">
    <source>
        <dbReference type="ARBA" id="ARBA00022630"/>
    </source>
</evidence>
<dbReference type="Proteomes" id="UP001194469">
    <property type="component" value="Unassembled WGS sequence"/>
</dbReference>
<comment type="caution">
    <text evidence="5">The sequence shown here is derived from an EMBL/GenBank/DDBJ whole genome shotgun (WGS) entry which is preliminary data.</text>
</comment>
<dbReference type="PANTHER" id="PTHR43567:SF1">
    <property type="entry name" value="FLAVOREDOXIN"/>
    <property type="match status" value="1"/>
</dbReference>
<evidence type="ECO:0000256" key="1">
    <source>
        <dbReference type="ARBA" id="ARBA00001917"/>
    </source>
</evidence>
<proteinExistence type="inferred from homology"/>
<evidence type="ECO:0000313" key="5">
    <source>
        <dbReference type="EMBL" id="MBG3877633.1"/>
    </source>
</evidence>
<gene>
    <name evidence="5" type="ORF">FVW20_11570</name>
</gene>
<keyword evidence="2" id="KW-0285">Flavoprotein</keyword>
<dbReference type="Pfam" id="PF01613">
    <property type="entry name" value="Flavin_Reduct"/>
    <property type="match status" value="1"/>
</dbReference>
<dbReference type="SMART" id="SM00903">
    <property type="entry name" value="Flavin_Reduct"/>
    <property type="match status" value="1"/>
</dbReference>
<dbReference type="InterPro" id="IPR012349">
    <property type="entry name" value="Split_barrel_FMN-bd"/>
</dbReference>
<evidence type="ECO:0000259" key="4">
    <source>
        <dbReference type="SMART" id="SM00903"/>
    </source>
</evidence>
<reference evidence="5 6" key="1">
    <citation type="submission" date="2019-08" db="EMBL/GenBank/DDBJ databases">
        <authorList>
            <person name="Luo N."/>
        </authorList>
    </citation>
    <scope>NUCLEOTIDE SEQUENCE [LARGE SCALE GENOMIC DNA]</scope>
    <source>
        <strain evidence="5 6">NCIMB 9442</strain>
    </source>
</reference>
<dbReference type="InterPro" id="IPR052174">
    <property type="entry name" value="Flavoredoxin"/>
</dbReference>
<dbReference type="RefSeq" id="WP_196609728.1">
    <property type="nucleotide sequence ID" value="NZ_VRYY01000332.1"/>
</dbReference>
<accession>A0ABS0J7D4</accession>